<dbReference type="InterPro" id="IPR001789">
    <property type="entry name" value="Sig_transdc_resp-reg_receiver"/>
</dbReference>
<evidence type="ECO:0000256" key="11">
    <source>
        <dbReference type="PIRNR" id="PIRNR036392"/>
    </source>
</evidence>
<feature type="modified residue" description="4-aspartylphosphate" evidence="12">
    <location>
        <position position="87"/>
    </location>
</feature>
<comment type="function">
    <text evidence="11">Transcriptional activator that binds specific DNA sequence.</text>
</comment>
<comment type="caution">
    <text evidence="16">The sequence shown here is derived from an EMBL/GenBank/DDBJ whole genome shotgun (WGS) entry which is preliminary data.</text>
</comment>
<evidence type="ECO:0000256" key="1">
    <source>
        <dbReference type="ARBA" id="ARBA00004123"/>
    </source>
</evidence>
<dbReference type="Gramene" id="OE9A002394T4">
    <property type="protein sequence ID" value="OE9A002394C4"/>
    <property type="gene ID" value="OE9A002394"/>
</dbReference>
<name>A0A8S0TXI2_OLEEU</name>
<evidence type="ECO:0000256" key="2">
    <source>
        <dbReference type="ARBA" id="ARBA00006015"/>
    </source>
</evidence>
<dbReference type="EMBL" id="CACTIH010007352">
    <property type="protein sequence ID" value="CAA3010819.1"/>
    <property type="molecule type" value="Genomic_DNA"/>
</dbReference>
<dbReference type="CDD" id="cd17584">
    <property type="entry name" value="REC_typeB_ARR-like"/>
    <property type="match status" value="1"/>
</dbReference>
<accession>A0A8S0TXI2</accession>
<feature type="domain" description="Response regulatory" evidence="14">
    <location>
        <begin position="36"/>
        <end position="151"/>
    </location>
</feature>
<evidence type="ECO:0000256" key="6">
    <source>
        <dbReference type="ARBA" id="ARBA00023015"/>
    </source>
</evidence>
<evidence type="ECO:0000256" key="3">
    <source>
        <dbReference type="ARBA" id="ARBA00022553"/>
    </source>
</evidence>
<keyword evidence="8 11" id="KW-0010">Activator</keyword>
<feature type="domain" description="HTH myb-type" evidence="15">
    <location>
        <begin position="216"/>
        <end position="273"/>
    </location>
</feature>
<dbReference type="GO" id="GO:0005634">
    <property type="term" value="C:nucleus"/>
    <property type="evidence" value="ECO:0007669"/>
    <property type="project" value="UniProtKB-SubCell"/>
</dbReference>
<feature type="compositionally biased region" description="Low complexity" evidence="13">
    <location>
        <begin position="1"/>
        <end position="19"/>
    </location>
</feature>
<feature type="region of interest" description="Disordered" evidence="13">
    <location>
        <begin position="162"/>
        <end position="214"/>
    </location>
</feature>
<dbReference type="FunFam" id="3.40.50.2300:FF:000408">
    <property type="entry name" value="Two-component response regulator"/>
    <property type="match status" value="1"/>
</dbReference>
<comment type="subcellular location">
    <subcellularLocation>
        <location evidence="1 11">Nucleus</location>
    </subcellularLocation>
</comment>
<dbReference type="PANTHER" id="PTHR43874:SF67">
    <property type="entry name" value="TWO-COMPONENT RESPONSE REGULATOR ARR2"/>
    <property type="match status" value="1"/>
</dbReference>
<dbReference type="Gene3D" id="1.10.10.60">
    <property type="entry name" value="Homeodomain-like"/>
    <property type="match status" value="1"/>
</dbReference>
<evidence type="ECO:0000256" key="9">
    <source>
        <dbReference type="ARBA" id="ARBA00023163"/>
    </source>
</evidence>
<gene>
    <name evidence="16" type="ORF">OLEA9_A002394</name>
</gene>
<dbReference type="Gene3D" id="3.40.50.2300">
    <property type="match status" value="1"/>
</dbReference>
<dbReference type="OrthoDB" id="60033at2759"/>
<evidence type="ECO:0000259" key="15">
    <source>
        <dbReference type="PROSITE" id="PS51294"/>
    </source>
</evidence>
<comment type="similarity">
    <text evidence="2">Belongs to the ARR family. Type-B subfamily.</text>
</comment>
<dbReference type="InterPro" id="IPR011006">
    <property type="entry name" value="CheY-like_superfamily"/>
</dbReference>
<dbReference type="AlphaFoldDB" id="A0A8S0TXI2"/>
<dbReference type="SUPFAM" id="SSF46689">
    <property type="entry name" value="Homeodomain-like"/>
    <property type="match status" value="1"/>
</dbReference>
<evidence type="ECO:0000313" key="17">
    <source>
        <dbReference type="Proteomes" id="UP000594638"/>
    </source>
</evidence>
<dbReference type="Pfam" id="PF00249">
    <property type="entry name" value="Myb_DNA-binding"/>
    <property type="match status" value="1"/>
</dbReference>
<dbReference type="GO" id="GO:0003700">
    <property type="term" value="F:DNA-binding transcription factor activity"/>
    <property type="evidence" value="ECO:0007669"/>
    <property type="project" value="UniProtKB-UniRule"/>
</dbReference>
<dbReference type="InterPro" id="IPR001005">
    <property type="entry name" value="SANT/Myb"/>
</dbReference>
<evidence type="ECO:0000313" key="16">
    <source>
        <dbReference type="EMBL" id="CAA3010819.1"/>
    </source>
</evidence>
<evidence type="ECO:0000256" key="4">
    <source>
        <dbReference type="ARBA" id="ARBA00022864"/>
    </source>
</evidence>
<evidence type="ECO:0000256" key="10">
    <source>
        <dbReference type="ARBA" id="ARBA00023242"/>
    </source>
</evidence>
<keyword evidence="10 11" id="KW-0539">Nucleus</keyword>
<dbReference type="SUPFAM" id="SSF52172">
    <property type="entry name" value="CheY-like"/>
    <property type="match status" value="1"/>
</dbReference>
<dbReference type="Pfam" id="PF00072">
    <property type="entry name" value="Response_reg"/>
    <property type="match status" value="1"/>
</dbReference>
<evidence type="ECO:0000256" key="8">
    <source>
        <dbReference type="ARBA" id="ARBA00023159"/>
    </source>
</evidence>
<evidence type="ECO:0000259" key="14">
    <source>
        <dbReference type="PROSITE" id="PS50110"/>
    </source>
</evidence>
<evidence type="ECO:0000256" key="12">
    <source>
        <dbReference type="PROSITE-ProRule" id="PRU00169"/>
    </source>
</evidence>
<reference evidence="16 17" key="1">
    <citation type="submission" date="2019-12" db="EMBL/GenBank/DDBJ databases">
        <authorList>
            <person name="Alioto T."/>
            <person name="Alioto T."/>
            <person name="Gomez Garrido J."/>
        </authorList>
    </citation>
    <scope>NUCLEOTIDE SEQUENCE [LARGE SCALE GENOMIC DNA]</scope>
</reference>
<dbReference type="PIRSF" id="PIRSF036392">
    <property type="entry name" value="RR_ARR_type-B"/>
    <property type="match status" value="1"/>
</dbReference>
<dbReference type="InterPro" id="IPR017053">
    <property type="entry name" value="Response_reg_B-typ_pln"/>
</dbReference>
<sequence>MNLGGSQAVKSMSVSSSSVTRKSGDGVSDQFPAGLRVLVVDDDPTCLRILEKMLKNCLYEVTKCNRAELALNYLRENKNGYDIVISDVHMPDMDGFKLLEYVGLEMDLPVIMMSADDSKKVVMKGITHGAVDYLIKPVRIEALKNIWQHVVRKKKVDYKGKEYEQTGSVEDGEQQQKPPEDAEYSSSANEGSWKNPKKRKDEEEEAEERDDPSTLKKPRVVWSVELHQQFVTAVNHLGLDKAVPKKILELMNVPGLTRENVASHLQKYRLYLRRLSGVSQHQSGLNNAFMGPTDSTFGPMSSLNGLDLQVLAASGQLPPQNLATIQAASFGQATNKSPVPVHLVDQRNLFSFESPKLRFGEDSQLLNNNSKQINLLHGIPTNMELKQLATLRQSAQSFGNLNTQLHSQSSETGSLLTQMSQSQSRTPILNEISGTHVLTLPSSPGQPMLSRALPSSVLPRNGIENVRGGTLGSVSQPSPDLEFSINQGDEFPGDSFPLMSNSGISILTSKGMPQEEVNSEMKMPRGYLPNYDTSDELNQNRTQDWGMQNVGSTFDVSQHSNIQGSLDVLPSILVQQGFSSSHKSEQSRNASVSKAAFSVGDGRIGNTSNPGHPLNLSPADISQRIKSEERLPNMGFQNTFFSEQFGQDDLMSALLKQQQEGTGAVESGFGFDGYHLDNLPV</sequence>
<organism evidence="16 17">
    <name type="scientific">Olea europaea subsp. europaea</name>
    <dbReference type="NCBI Taxonomy" id="158383"/>
    <lineage>
        <taxon>Eukaryota</taxon>
        <taxon>Viridiplantae</taxon>
        <taxon>Streptophyta</taxon>
        <taxon>Embryophyta</taxon>
        <taxon>Tracheophyta</taxon>
        <taxon>Spermatophyta</taxon>
        <taxon>Magnoliopsida</taxon>
        <taxon>eudicotyledons</taxon>
        <taxon>Gunneridae</taxon>
        <taxon>Pentapetalae</taxon>
        <taxon>asterids</taxon>
        <taxon>lamiids</taxon>
        <taxon>Lamiales</taxon>
        <taxon>Oleaceae</taxon>
        <taxon>Oleeae</taxon>
        <taxon>Olea</taxon>
    </lineage>
</organism>
<dbReference type="PROSITE" id="PS51294">
    <property type="entry name" value="HTH_MYB"/>
    <property type="match status" value="1"/>
</dbReference>
<feature type="region of interest" description="Disordered" evidence="13">
    <location>
        <begin position="1"/>
        <end position="26"/>
    </location>
</feature>
<dbReference type="InterPro" id="IPR009057">
    <property type="entry name" value="Homeodomain-like_sf"/>
</dbReference>
<dbReference type="PANTHER" id="PTHR43874">
    <property type="entry name" value="TWO-COMPONENT RESPONSE REGULATOR"/>
    <property type="match status" value="1"/>
</dbReference>
<evidence type="ECO:0000256" key="13">
    <source>
        <dbReference type="SAM" id="MobiDB-lite"/>
    </source>
</evidence>
<dbReference type="PROSITE" id="PS50110">
    <property type="entry name" value="RESPONSE_REGULATORY"/>
    <property type="match status" value="1"/>
</dbReference>
<keyword evidence="6 11" id="KW-0805">Transcription regulation</keyword>
<proteinExistence type="inferred from homology"/>
<dbReference type="GO" id="GO:0003677">
    <property type="term" value="F:DNA binding"/>
    <property type="evidence" value="ECO:0007669"/>
    <property type="project" value="UniProtKB-KW"/>
</dbReference>
<evidence type="ECO:0000256" key="5">
    <source>
        <dbReference type="ARBA" id="ARBA00023012"/>
    </source>
</evidence>
<dbReference type="GO" id="GO:0000160">
    <property type="term" value="P:phosphorelay signal transduction system"/>
    <property type="evidence" value="ECO:0007669"/>
    <property type="project" value="UniProtKB-KW"/>
</dbReference>
<dbReference type="GO" id="GO:0009736">
    <property type="term" value="P:cytokinin-activated signaling pathway"/>
    <property type="evidence" value="ECO:0007669"/>
    <property type="project" value="UniProtKB-KW"/>
</dbReference>
<dbReference type="InterPro" id="IPR006447">
    <property type="entry name" value="Myb_dom_plants"/>
</dbReference>
<keyword evidence="17" id="KW-1185">Reference proteome</keyword>
<keyword evidence="3 12" id="KW-0597">Phosphoprotein</keyword>
<dbReference type="InterPro" id="IPR017930">
    <property type="entry name" value="Myb_dom"/>
</dbReference>
<protein>
    <recommendedName>
        <fullName evidence="11">Two-component response regulator</fullName>
    </recommendedName>
</protein>
<keyword evidence="9 11" id="KW-0804">Transcription</keyword>
<evidence type="ECO:0000256" key="7">
    <source>
        <dbReference type="ARBA" id="ARBA00023125"/>
    </source>
</evidence>
<keyword evidence="7 11" id="KW-0238">DNA-binding</keyword>
<dbReference type="FunFam" id="1.10.10.60:FF:000007">
    <property type="entry name" value="Two-component response regulator"/>
    <property type="match status" value="1"/>
</dbReference>
<keyword evidence="4" id="KW-0932">Cytokinin signaling pathway</keyword>
<dbReference type="SMART" id="SM00448">
    <property type="entry name" value="REC"/>
    <property type="match status" value="1"/>
</dbReference>
<dbReference type="NCBIfam" id="TIGR01557">
    <property type="entry name" value="myb_SHAQKYF"/>
    <property type="match status" value="1"/>
</dbReference>
<dbReference type="Proteomes" id="UP000594638">
    <property type="component" value="Unassembled WGS sequence"/>
</dbReference>
<keyword evidence="5 11" id="KW-0902">Two-component regulatory system</keyword>
<dbReference type="InterPro" id="IPR045279">
    <property type="entry name" value="ARR-like"/>
</dbReference>